<dbReference type="InterPro" id="IPR041569">
    <property type="entry name" value="AAA_lid_3"/>
</dbReference>
<dbReference type="InterPro" id="IPR003959">
    <property type="entry name" value="ATPase_AAA_core"/>
</dbReference>
<evidence type="ECO:0000256" key="1">
    <source>
        <dbReference type="SAM" id="Coils"/>
    </source>
</evidence>
<dbReference type="PANTHER" id="PTHR23074">
    <property type="entry name" value="AAA DOMAIN-CONTAINING"/>
    <property type="match status" value="1"/>
</dbReference>
<name>A0ABY7ETK8_MYAAR</name>
<dbReference type="InterPro" id="IPR050304">
    <property type="entry name" value="MT-severing_AAA_ATPase"/>
</dbReference>
<dbReference type="Pfam" id="PF17862">
    <property type="entry name" value="AAA_lid_3"/>
    <property type="match status" value="1"/>
</dbReference>
<dbReference type="Gene3D" id="1.10.8.60">
    <property type="match status" value="1"/>
</dbReference>
<evidence type="ECO:0000313" key="5">
    <source>
        <dbReference type="Proteomes" id="UP001164746"/>
    </source>
</evidence>
<evidence type="ECO:0000259" key="3">
    <source>
        <dbReference type="Pfam" id="PF17862"/>
    </source>
</evidence>
<protein>
    <submittedName>
        <fullName evidence="4">VPS4B-like protein</fullName>
    </submittedName>
</protein>
<reference evidence="4" key="1">
    <citation type="submission" date="2022-11" db="EMBL/GenBank/DDBJ databases">
        <title>Centuries of genome instability and evolution in soft-shell clam transmissible cancer (bioRxiv).</title>
        <authorList>
            <person name="Hart S.F.M."/>
            <person name="Yonemitsu M.A."/>
            <person name="Giersch R.M."/>
            <person name="Beal B.F."/>
            <person name="Arriagada G."/>
            <person name="Davis B.W."/>
            <person name="Ostrander E.A."/>
            <person name="Goff S.P."/>
            <person name="Metzger M.J."/>
        </authorList>
    </citation>
    <scope>NUCLEOTIDE SEQUENCE</scope>
    <source>
        <strain evidence="4">MELC-2E11</strain>
        <tissue evidence="4">Siphon/mantle</tissue>
    </source>
</reference>
<feature type="coiled-coil region" evidence="1">
    <location>
        <begin position="284"/>
        <end position="318"/>
    </location>
</feature>
<dbReference type="InterPro" id="IPR027417">
    <property type="entry name" value="P-loop_NTPase"/>
</dbReference>
<accession>A0ABY7ETK8</accession>
<organism evidence="4 5">
    <name type="scientific">Mya arenaria</name>
    <name type="common">Soft-shell clam</name>
    <dbReference type="NCBI Taxonomy" id="6604"/>
    <lineage>
        <taxon>Eukaryota</taxon>
        <taxon>Metazoa</taxon>
        <taxon>Spiralia</taxon>
        <taxon>Lophotrochozoa</taxon>
        <taxon>Mollusca</taxon>
        <taxon>Bivalvia</taxon>
        <taxon>Autobranchia</taxon>
        <taxon>Heteroconchia</taxon>
        <taxon>Euheterodonta</taxon>
        <taxon>Imparidentia</taxon>
        <taxon>Neoheterodontei</taxon>
        <taxon>Myida</taxon>
        <taxon>Myoidea</taxon>
        <taxon>Myidae</taxon>
        <taxon>Mya</taxon>
    </lineage>
</organism>
<evidence type="ECO:0000313" key="4">
    <source>
        <dbReference type="EMBL" id="WAR12625.1"/>
    </source>
</evidence>
<keyword evidence="5" id="KW-1185">Reference proteome</keyword>
<dbReference type="Gene3D" id="3.40.50.300">
    <property type="entry name" value="P-loop containing nucleotide triphosphate hydrolases"/>
    <property type="match status" value="1"/>
</dbReference>
<dbReference type="Proteomes" id="UP001164746">
    <property type="component" value="Chromosome 8"/>
</dbReference>
<evidence type="ECO:0000259" key="2">
    <source>
        <dbReference type="Pfam" id="PF00004"/>
    </source>
</evidence>
<keyword evidence="1" id="KW-0175">Coiled coil</keyword>
<sequence length="371" mass="42586">MTCIQSITITNLAEFEMPEHRVEWTDVKGAQDVKDALKECILLPLKFPALFKGVRVPHRGVLLLGTEAGRDVSCFYVHAWDLLGKYSGDPEEKLRALFSAAQSRELAIIFLDDIEVIGSDSENDRNRRACNEMLIGFSQLQNYVFVVGLTHAPWAINLALLKRFSKRLYMPLPDTDARTDILGAQLRSMDHTLREEHLRSLSSRCAGFSGSDLVVLVRDVAMEPVRRLQAATYFKKGREGRNSTETFKCRSVRKNVRDFCMEGKTYRWERKGNGMKMQVDSELLDEVKNQSKDEIESLRKFREEINNYLDRREKELLDNFQEVKTEDENLLTDLKTDCEAKKSGIEALRTELSYGDVSVNQRYVAARKAQK</sequence>
<dbReference type="EMBL" id="CP111019">
    <property type="protein sequence ID" value="WAR12625.1"/>
    <property type="molecule type" value="Genomic_DNA"/>
</dbReference>
<gene>
    <name evidence="4" type="ORF">MAR_026805</name>
</gene>
<feature type="domain" description="AAA ATPase AAA+ lid" evidence="3">
    <location>
        <begin position="198"/>
        <end position="231"/>
    </location>
</feature>
<dbReference type="PANTHER" id="PTHR23074:SF83">
    <property type="entry name" value="VACUOLAR PROTEIN SORTING-ASSOCIATED PROTEIN 4A"/>
    <property type="match status" value="1"/>
</dbReference>
<dbReference type="SUPFAM" id="SSF52540">
    <property type="entry name" value="P-loop containing nucleoside triphosphate hydrolases"/>
    <property type="match status" value="1"/>
</dbReference>
<feature type="domain" description="ATPase AAA-type core" evidence="2">
    <location>
        <begin position="71"/>
        <end position="172"/>
    </location>
</feature>
<dbReference type="Pfam" id="PF00004">
    <property type="entry name" value="AAA"/>
    <property type="match status" value="1"/>
</dbReference>
<proteinExistence type="predicted"/>